<dbReference type="RefSeq" id="WP_274043374.1">
    <property type="nucleotide sequence ID" value="NZ_JANCPR020000091.1"/>
</dbReference>
<reference evidence="1 2" key="1">
    <citation type="submission" date="2023-05" db="EMBL/GenBank/DDBJ databases">
        <title>Streptantibioticus silvisoli sp. nov., acidotolerant actinomycetes 1 from pine litter.</title>
        <authorList>
            <person name="Swiecimska M."/>
            <person name="Golinska P."/>
            <person name="Sangal V."/>
            <person name="Wachnowicz B."/>
            <person name="Goodfellow M."/>
        </authorList>
    </citation>
    <scope>NUCLEOTIDE SEQUENCE [LARGE SCALE GENOMIC DNA]</scope>
    <source>
        <strain evidence="1 2">DSM 42109</strain>
    </source>
</reference>
<evidence type="ECO:0000313" key="2">
    <source>
        <dbReference type="Proteomes" id="UP001214441"/>
    </source>
</evidence>
<keyword evidence="2" id="KW-1185">Reference proteome</keyword>
<dbReference type="EMBL" id="JANCPR020000091">
    <property type="protein sequence ID" value="MDJ1138465.1"/>
    <property type="molecule type" value="Genomic_DNA"/>
</dbReference>
<accession>A0ABT7AAV7</accession>
<organism evidence="1 2">
    <name type="scientific">Streptomyces iconiensis</name>
    <dbReference type="NCBI Taxonomy" id="1384038"/>
    <lineage>
        <taxon>Bacteria</taxon>
        <taxon>Bacillati</taxon>
        <taxon>Actinomycetota</taxon>
        <taxon>Actinomycetes</taxon>
        <taxon>Kitasatosporales</taxon>
        <taxon>Streptomycetaceae</taxon>
        <taxon>Streptomyces</taxon>
    </lineage>
</organism>
<protein>
    <recommendedName>
        <fullName evidence="3">Tat (Twin-arginine translocation) pathway signal sequence</fullName>
    </recommendedName>
</protein>
<dbReference type="PROSITE" id="PS51318">
    <property type="entry name" value="TAT"/>
    <property type="match status" value="1"/>
</dbReference>
<dbReference type="SUPFAM" id="SSF69322">
    <property type="entry name" value="Tricorn protease domain 2"/>
    <property type="match status" value="1"/>
</dbReference>
<comment type="caution">
    <text evidence="1">The sequence shown here is derived from an EMBL/GenBank/DDBJ whole genome shotgun (WGS) entry which is preliminary data.</text>
</comment>
<name>A0ABT7AAV7_9ACTN</name>
<proteinExistence type="predicted"/>
<sequence>MSINRRRLLSGAAAAASAGALGTLATPARGAEPRLEHFELGLLDANPDKCQIEWVNTGKVERDDRLIRQREPLKTGGWQPLELKYRWLPWINGDESGGVAYMIVGGDTENGRVAIHRQSDGERLAWFDGLSMYPHSIEYLPSANAVVVVGTRTPGLPGGGGRRGGCYQLFTAPRNSGGVFTPVGEPRQFRQAHGAAWQYHQDNPGDPGKITGTLWMYGYVTLQGYRVTGWRESVQLEEVPELRVWDRAFNNGHDLTLDGHEPAVLWATGTKRAFRIDVSGSRPQVVDHFERWVKSYSRHSSGRGIWTSSQGVQKPNVYGSDRVNLEWPKARYFAPDNASWIYKARTTDWLLPGQTDPR</sequence>
<dbReference type="InterPro" id="IPR006311">
    <property type="entry name" value="TAT_signal"/>
</dbReference>
<evidence type="ECO:0008006" key="3">
    <source>
        <dbReference type="Google" id="ProtNLM"/>
    </source>
</evidence>
<gene>
    <name evidence="1" type="ORF">NMN56_042220</name>
</gene>
<dbReference type="Proteomes" id="UP001214441">
    <property type="component" value="Unassembled WGS sequence"/>
</dbReference>
<evidence type="ECO:0000313" key="1">
    <source>
        <dbReference type="EMBL" id="MDJ1138465.1"/>
    </source>
</evidence>